<dbReference type="SUPFAM" id="SSF161098">
    <property type="entry name" value="MetI-like"/>
    <property type="match status" value="1"/>
</dbReference>
<feature type="transmembrane region" description="Helical" evidence="7">
    <location>
        <begin position="28"/>
        <end position="49"/>
    </location>
</feature>
<evidence type="ECO:0000256" key="3">
    <source>
        <dbReference type="ARBA" id="ARBA00022475"/>
    </source>
</evidence>
<dbReference type="RefSeq" id="WP_390231293.1">
    <property type="nucleotide sequence ID" value="NZ_JBHSCN010000006.1"/>
</dbReference>
<dbReference type="InterPro" id="IPR035906">
    <property type="entry name" value="MetI-like_sf"/>
</dbReference>
<proteinExistence type="inferred from homology"/>
<name>A0ABV8QBU4_9MICO</name>
<dbReference type="PANTHER" id="PTHR30193">
    <property type="entry name" value="ABC TRANSPORTER PERMEASE PROTEIN"/>
    <property type="match status" value="1"/>
</dbReference>
<feature type="domain" description="ABC transmembrane type-1" evidence="8">
    <location>
        <begin position="85"/>
        <end position="299"/>
    </location>
</feature>
<evidence type="ECO:0000256" key="4">
    <source>
        <dbReference type="ARBA" id="ARBA00022692"/>
    </source>
</evidence>
<comment type="caution">
    <text evidence="9">The sequence shown here is derived from an EMBL/GenBank/DDBJ whole genome shotgun (WGS) entry which is preliminary data.</text>
</comment>
<accession>A0ABV8QBU4</accession>
<comment type="similarity">
    <text evidence="7">Belongs to the binding-protein-dependent transport system permease family.</text>
</comment>
<keyword evidence="2 7" id="KW-0813">Transport</keyword>
<evidence type="ECO:0000256" key="6">
    <source>
        <dbReference type="ARBA" id="ARBA00023136"/>
    </source>
</evidence>
<dbReference type="PROSITE" id="PS50928">
    <property type="entry name" value="ABC_TM1"/>
    <property type="match status" value="1"/>
</dbReference>
<gene>
    <name evidence="9" type="ORF">ACFOYW_16275</name>
</gene>
<evidence type="ECO:0000313" key="9">
    <source>
        <dbReference type="EMBL" id="MFC4244932.1"/>
    </source>
</evidence>
<reference evidence="10" key="1">
    <citation type="journal article" date="2019" name="Int. J. Syst. Evol. Microbiol.">
        <title>The Global Catalogue of Microorganisms (GCM) 10K type strain sequencing project: providing services to taxonomists for standard genome sequencing and annotation.</title>
        <authorList>
            <consortium name="The Broad Institute Genomics Platform"/>
            <consortium name="The Broad Institute Genome Sequencing Center for Infectious Disease"/>
            <person name="Wu L."/>
            <person name="Ma J."/>
        </authorList>
    </citation>
    <scope>NUCLEOTIDE SEQUENCE [LARGE SCALE GENOMIC DNA]</scope>
    <source>
        <strain evidence="10">CGMCC 1.10363</strain>
    </source>
</reference>
<feature type="transmembrane region" description="Helical" evidence="7">
    <location>
        <begin position="123"/>
        <end position="143"/>
    </location>
</feature>
<evidence type="ECO:0000256" key="2">
    <source>
        <dbReference type="ARBA" id="ARBA00022448"/>
    </source>
</evidence>
<feature type="transmembrane region" description="Helical" evidence="7">
    <location>
        <begin position="88"/>
        <end position="111"/>
    </location>
</feature>
<keyword evidence="4 7" id="KW-0812">Transmembrane</keyword>
<keyword evidence="10" id="KW-1185">Reference proteome</keyword>
<keyword evidence="5 7" id="KW-1133">Transmembrane helix</keyword>
<feature type="transmembrane region" description="Helical" evidence="7">
    <location>
        <begin position="173"/>
        <end position="195"/>
    </location>
</feature>
<dbReference type="Pfam" id="PF00528">
    <property type="entry name" value="BPD_transp_1"/>
    <property type="match status" value="1"/>
</dbReference>
<sequence length="311" mass="33325">MTTTIERTSAISGATEKGVRRRRRRTPAWGFLAPYLVLLILFGVAPALYGLFQAFQVTQAIGPTTFSLTKNFIAVLEDYRLPTASLHVLLYLLLWLPLLIVIVFLLALVIDAKHTKFGAVTRFISYIPGAITGSAAALLWLFMFSPQVSPIGGLLKMFANKSGSFLSDQTLPIVLAVMGIAAGAGGWVVVLYGALTAIPRDVIESATLDGANAWDLAWRIKLPLIKGYVAFILIVSTAQGFQVFVEPTVIGTGAPGQISQTWSINQLAYSYAAQQSNYGEAAALSILLLLVCVGLAVGVIKGTKLYSIGDD</sequence>
<dbReference type="PANTHER" id="PTHR30193:SF41">
    <property type="entry name" value="DIACETYLCHITOBIOSE UPTAKE SYSTEM PERMEASE PROTEIN NGCF"/>
    <property type="match status" value="1"/>
</dbReference>
<dbReference type="Gene3D" id="1.10.3720.10">
    <property type="entry name" value="MetI-like"/>
    <property type="match status" value="1"/>
</dbReference>
<dbReference type="CDD" id="cd06261">
    <property type="entry name" value="TM_PBP2"/>
    <property type="match status" value="1"/>
</dbReference>
<dbReference type="InterPro" id="IPR051393">
    <property type="entry name" value="ABC_transporter_permease"/>
</dbReference>
<dbReference type="InterPro" id="IPR000515">
    <property type="entry name" value="MetI-like"/>
</dbReference>
<keyword evidence="3" id="KW-1003">Cell membrane</keyword>
<keyword evidence="6 7" id="KW-0472">Membrane</keyword>
<evidence type="ECO:0000256" key="5">
    <source>
        <dbReference type="ARBA" id="ARBA00022989"/>
    </source>
</evidence>
<protein>
    <submittedName>
        <fullName evidence="9">Carbohydrate ABC transporter permease</fullName>
    </submittedName>
</protein>
<dbReference type="Proteomes" id="UP001595900">
    <property type="component" value="Unassembled WGS sequence"/>
</dbReference>
<dbReference type="EMBL" id="JBHSCN010000006">
    <property type="protein sequence ID" value="MFC4244932.1"/>
    <property type="molecule type" value="Genomic_DNA"/>
</dbReference>
<organism evidence="9 10">
    <name type="scientific">Gryllotalpicola reticulitermitis</name>
    <dbReference type="NCBI Taxonomy" id="1184153"/>
    <lineage>
        <taxon>Bacteria</taxon>
        <taxon>Bacillati</taxon>
        <taxon>Actinomycetota</taxon>
        <taxon>Actinomycetes</taxon>
        <taxon>Micrococcales</taxon>
        <taxon>Microbacteriaceae</taxon>
        <taxon>Gryllotalpicola</taxon>
    </lineage>
</organism>
<evidence type="ECO:0000259" key="8">
    <source>
        <dbReference type="PROSITE" id="PS50928"/>
    </source>
</evidence>
<evidence type="ECO:0000313" key="10">
    <source>
        <dbReference type="Proteomes" id="UP001595900"/>
    </source>
</evidence>
<feature type="transmembrane region" description="Helical" evidence="7">
    <location>
        <begin position="281"/>
        <end position="300"/>
    </location>
</feature>
<evidence type="ECO:0000256" key="7">
    <source>
        <dbReference type="RuleBase" id="RU363032"/>
    </source>
</evidence>
<comment type="subcellular location">
    <subcellularLocation>
        <location evidence="1 7">Cell membrane</location>
        <topology evidence="1 7">Multi-pass membrane protein</topology>
    </subcellularLocation>
</comment>
<evidence type="ECO:0000256" key="1">
    <source>
        <dbReference type="ARBA" id="ARBA00004651"/>
    </source>
</evidence>